<evidence type="ECO:0000313" key="12">
    <source>
        <dbReference type="EMBL" id="AND78855.1"/>
    </source>
</evidence>
<keyword evidence="13" id="KW-1185">Reference proteome</keyword>
<dbReference type="InterPro" id="IPR023546">
    <property type="entry name" value="MGMT"/>
</dbReference>
<dbReference type="InterPro" id="IPR036631">
    <property type="entry name" value="MGMT_N_sf"/>
</dbReference>
<dbReference type="PROSITE" id="PS00374">
    <property type="entry name" value="MGMT"/>
    <property type="match status" value="1"/>
</dbReference>
<evidence type="ECO:0000256" key="8">
    <source>
        <dbReference type="ARBA" id="ARBA00049348"/>
    </source>
</evidence>
<dbReference type="SUPFAM" id="SSF46767">
    <property type="entry name" value="Methylated DNA-protein cysteine methyltransferase, C-terminal domain"/>
    <property type="match status" value="1"/>
</dbReference>
<reference evidence="12 13" key="1">
    <citation type="journal article" date="2016" name="Int. J. Syst. Evol. Microbiol.">
        <title>Streptococcuspantholopis sp. nov., isolated from faeces of the Tibetan antelope (Pantholops hodgsonii).</title>
        <authorList>
            <person name="Bai X."/>
            <person name="Xiong Y."/>
            <person name="Lu S."/>
            <person name="Jin D."/>
            <person name="Lai X."/>
            <person name="Yang J."/>
            <person name="Niu L."/>
            <person name="Hu S."/>
            <person name="Meng X."/>
            <person name="Pu J."/>
            <person name="Ye C."/>
            <person name="Xu J."/>
        </authorList>
    </citation>
    <scope>NUCLEOTIDE SEQUENCE [LARGE SCALE GENOMIC DNA]</scope>
    <source>
        <strain evidence="12 13">TA 26</strain>
    </source>
</reference>
<dbReference type="InterPro" id="IPR001497">
    <property type="entry name" value="MethylDNA_cys_MeTrfase_AS"/>
</dbReference>
<keyword evidence="7 9" id="KW-0234">DNA repair</keyword>
<organism evidence="12 13">
    <name type="scientific">Streptococcus pantholopis</name>
    <dbReference type="NCBI Taxonomy" id="1811193"/>
    <lineage>
        <taxon>Bacteria</taxon>
        <taxon>Bacillati</taxon>
        <taxon>Bacillota</taxon>
        <taxon>Bacilli</taxon>
        <taxon>Lactobacillales</taxon>
        <taxon>Streptococcaceae</taxon>
        <taxon>Streptococcus</taxon>
    </lineage>
</organism>
<evidence type="ECO:0000256" key="4">
    <source>
        <dbReference type="ARBA" id="ARBA00022603"/>
    </source>
</evidence>
<evidence type="ECO:0000256" key="3">
    <source>
        <dbReference type="ARBA" id="ARBA00022490"/>
    </source>
</evidence>
<dbReference type="PANTHER" id="PTHR10815">
    <property type="entry name" value="METHYLATED-DNA--PROTEIN-CYSTEINE METHYLTRANSFERASE"/>
    <property type="match status" value="1"/>
</dbReference>
<evidence type="ECO:0000313" key="13">
    <source>
        <dbReference type="Proteomes" id="UP000077317"/>
    </source>
</evidence>
<dbReference type="InterPro" id="IPR036217">
    <property type="entry name" value="MethylDNA_cys_MeTrfase_DNAb"/>
</dbReference>
<dbReference type="NCBIfam" id="TIGR00589">
    <property type="entry name" value="ogt"/>
    <property type="match status" value="1"/>
</dbReference>
<dbReference type="RefSeq" id="WP_067060469.1">
    <property type="nucleotide sequence ID" value="NZ_CP014699.1"/>
</dbReference>
<evidence type="ECO:0000256" key="1">
    <source>
        <dbReference type="ARBA" id="ARBA00001286"/>
    </source>
</evidence>
<evidence type="ECO:0000259" key="11">
    <source>
        <dbReference type="Pfam" id="PF02870"/>
    </source>
</evidence>
<dbReference type="AlphaFoldDB" id="A0A172Q600"/>
<keyword evidence="3 9" id="KW-0963">Cytoplasm</keyword>
<dbReference type="HAMAP" id="MF_00772">
    <property type="entry name" value="OGT"/>
    <property type="match status" value="1"/>
</dbReference>
<evidence type="ECO:0000256" key="9">
    <source>
        <dbReference type="HAMAP-Rule" id="MF_00772"/>
    </source>
</evidence>
<dbReference type="OrthoDB" id="9802228at2"/>
<accession>A0A172Q600</accession>
<dbReference type="PANTHER" id="PTHR10815:SF5">
    <property type="entry name" value="METHYLATED-DNA--PROTEIN-CYSTEINE METHYLTRANSFERASE"/>
    <property type="match status" value="1"/>
</dbReference>
<dbReference type="GO" id="GO:0006307">
    <property type="term" value="P:DNA alkylation repair"/>
    <property type="evidence" value="ECO:0007669"/>
    <property type="project" value="UniProtKB-UniRule"/>
</dbReference>
<dbReference type="InterPro" id="IPR014048">
    <property type="entry name" value="MethylDNA_cys_MeTrfase_DNA-bd"/>
</dbReference>
<keyword evidence="4 9" id="KW-0489">Methyltransferase</keyword>
<dbReference type="KEGG" id="spat:A0O21_01845"/>
<keyword evidence="5 9" id="KW-0808">Transferase</keyword>
<dbReference type="InterPro" id="IPR036388">
    <property type="entry name" value="WH-like_DNA-bd_sf"/>
</dbReference>
<dbReference type="SUPFAM" id="SSF53155">
    <property type="entry name" value="Methylated DNA-protein cysteine methyltransferase domain"/>
    <property type="match status" value="1"/>
</dbReference>
<feature type="domain" description="Methylated-DNA-[protein]-cysteine S-methyltransferase DNA binding" evidence="10">
    <location>
        <begin position="80"/>
        <end position="157"/>
    </location>
</feature>
<comment type="catalytic activity">
    <reaction evidence="8 9">
        <text>a 6-O-methyl-2'-deoxyguanosine in DNA + L-cysteinyl-[protein] = S-methyl-L-cysteinyl-[protein] + a 2'-deoxyguanosine in DNA</text>
        <dbReference type="Rhea" id="RHEA:24000"/>
        <dbReference type="Rhea" id="RHEA-COMP:10131"/>
        <dbReference type="Rhea" id="RHEA-COMP:10132"/>
        <dbReference type="Rhea" id="RHEA-COMP:11367"/>
        <dbReference type="Rhea" id="RHEA-COMP:11368"/>
        <dbReference type="ChEBI" id="CHEBI:29950"/>
        <dbReference type="ChEBI" id="CHEBI:82612"/>
        <dbReference type="ChEBI" id="CHEBI:85445"/>
        <dbReference type="ChEBI" id="CHEBI:85448"/>
        <dbReference type="EC" id="2.1.1.63"/>
    </reaction>
</comment>
<dbReference type="STRING" id="1811193.A0O21_01845"/>
<dbReference type="Pfam" id="PF01035">
    <property type="entry name" value="DNA_binding_1"/>
    <property type="match status" value="1"/>
</dbReference>
<evidence type="ECO:0000256" key="7">
    <source>
        <dbReference type="ARBA" id="ARBA00023204"/>
    </source>
</evidence>
<dbReference type="GO" id="GO:0003908">
    <property type="term" value="F:methylated-DNA-[protein]-cysteine S-methyltransferase activity"/>
    <property type="evidence" value="ECO:0007669"/>
    <property type="project" value="UniProtKB-UniRule"/>
</dbReference>
<dbReference type="Proteomes" id="UP000077317">
    <property type="component" value="Chromosome"/>
</dbReference>
<dbReference type="FunFam" id="1.10.10.10:FF:000214">
    <property type="entry name" value="Methylated-DNA--protein-cysteine methyltransferase"/>
    <property type="match status" value="1"/>
</dbReference>
<dbReference type="Gene3D" id="3.30.160.70">
    <property type="entry name" value="Methylated DNA-protein cysteine methyltransferase domain"/>
    <property type="match status" value="1"/>
</dbReference>
<comment type="catalytic activity">
    <reaction evidence="1 9">
        <text>a 4-O-methyl-thymidine in DNA + L-cysteinyl-[protein] = a thymidine in DNA + S-methyl-L-cysteinyl-[protein]</text>
        <dbReference type="Rhea" id="RHEA:53428"/>
        <dbReference type="Rhea" id="RHEA-COMP:10131"/>
        <dbReference type="Rhea" id="RHEA-COMP:10132"/>
        <dbReference type="Rhea" id="RHEA-COMP:13555"/>
        <dbReference type="Rhea" id="RHEA-COMP:13556"/>
        <dbReference type="ChEBI" id="CHEBI:29950"/>
        <dbReference type="ChEBI" id="CHEBI:82612"/>
        <dbReference type="ChEBI" id="CHEBI:137386"/>
        <dbReference type="ChEBI" id="CHEBI:137387"/>
        <dbReference type="EC" id="2.1.1.63"/>
    </reaction>
</comment>
<dbReference type="InterPro" id="IPR008332">
    <property type="entry name" value="MethylG_MeTrfase_N"/>
</dbReference>
<dbReference type="EC" id="2.1.1.63" evidence="9"/>
<reference evidence="13" key="2">
    <citation type="submission" date="2016-03" db="EMBL/GenBank/DDBJ databases">
        <title>Streptococcus antelopensis sp. nov., isolated from the feces of the Tibetan antelope (Pantholops hodgsonii) in Hoh Xil National Nature Reserve, Qinghai, China.</title>
        <authorList>
            <person name="Bai X."/>
        </authorList>
    </citation>
    <scope>NUCLEOTIDE SEQUENCE [LARGE SCALE GENOMIC DNA]</scope>
    <source>
        <strain evidence="13">TA 26</strain>
    </source>
</reference>
<feature type="active site" description="Nucleophile; methyl group acceptor" evidence="9">
    <location>
        <position position="129"/>
    </location>
</feature>
<evidence type="ECO:0000256" key="5">
    <source>
        <dbReference type="ARBA" id="ARBA00022679"/>
    </source>
</evidence>
<gene>
    <name evidence="12" type="ORF">A0O21_01845</name>
</gene>
<dbReference type="Pfam" id="PF02870">
    <property type="entry name" value="Methyltransf_1N"/>
    <property type="match status" value="1"/>
</dbReference>
<dbReference type="CDD" id="cd06445">
    <property type="entry name" value="ATase"/>
    <property type="match status" value="1"/>
</dbReference>
<comment type="function">
    <text evidence="9">Involved in the cellular defense against the biological effects of O6-methylguanine (O6-MeG) and O4-methylthymine (O4-MeT) in DNA. Repairs the methylated nucleobase in DNA by stoichiometrically transferring the methyl group to a cysteine residue in the enzyme. This is a suicide reaction: the enzyme is irreversibly inactivated.</text>
</comment>
<evidence type="ECO:0000259" key="10">
    <source>
        <dbReference type="Pfam" id="PF01035"/>
    </source>
</evidence>
<dbReference type="GO" id="GO:0005737">
    <property type="term" value="C:cytoplasm"/>
    <property type="evidence" value="ECO:0007669"/>
    <property type="project" value="UniProtKB-SubCell"/>
</dbReference>
<dbReference type="Gene3D" id="1.10.10.10">
    <property type="entry name" value="Winged helix-like DNA-binding domain superfamily/Winged helix DNA-binding domain"/>
    <property type="match status" value="1"/>
</dbReference>
<dbReference type="GO" id="GO:0032259">
    <property type="term" value="P:methylation"/>
    <property type="evidence" value="ECO:0007669"/>
    <property type="project" value="UniProtKB-KW"/>
</dbReference>
<name>A0A172Q600_9STRE</name>
<keyword evidence="6 9" id="KW-0227">DNA damage</keyword>
<sequence>MLFKQVYHSPLGDLLLAAADDVLLGTWFVGQKYELSGFEKLDFTEQENTVLSAAKDWLEAYFAGVPLPLPDFLSPQGTVFQQRVWTLLTHIPFGQTVTYGEIAEELRCRSAQAVGGAVGKNPISIFIPCHRVLGSRGQLTGYAGGLDRKYWLLEHEGGKRRETVFANK</sequence>
<comment type="similarity">
    <text evidence="2 9">Belongs to the MGMT family.</text>
</comment>
<comment type="miscellaneous">
    <text evidence="9">This enzyme catalyzes only one turnover and therefore is not strictly catalytic. According to one definition, an enzyme is a biocatalyst that acts repeatedly and over many reaction cycles.</text>
</comment>
<comment type="subcellular location">
    <subcellularLocation>
        <location evidence="9">Cytoplasm</location>
    </subcellularLocation>
</comment>
<evidence type="ECO:0000256" key="6">
    <source>
        <dbReference type="ARBA" id="ARBA00022763"/>
    </source>
</evidence>
<evidence type="ECO:0000256" key="2">
    <source>
        <dbReference type="ARBA" id="ARBA00008711"/>
    </source>
</evidence>
<protein>
    <recommendedName>
        <fullName evidence="9">Methylated-DNA--protein-cysteine methyltransferase</fullName>
        <ecNumber evidence="9">2.1.1.63</ecNumber>
    </recommendedName>
    <alternativeName>
        <fullName evidence="9">6-O-methylguanine-DNA methyltransferase</fullName>
        <shortName evidence="9">MGMT</shortName>
    </alternativeName>
    <alternativeName>
        <fullName evidence="9">O-6-methylguanine-DNA-alkyltransferase</fullName>
    </alternativeName>
</protein>
<feature type="domain" description="Methylguanine DNA methyltransferase ribonuclease-like" evidence="11">
    <location>
        <begin position="3"/>
        <end position="67"/>
    </location>
</feature>
<dbReference type="EMBL" id="CP014699">
    <property type="protein sequence ID" value="AND78855.1"/>
    <property type="molecule type" value="Genomic_DNA"/>
</dbReference>
<proteinExistence type="inferred from homology"/>